<dbReference type="OrthoDB" id="9803702at2"/>
<dbReference type="AlphaFoldDB" id="A0A545T3W6"/>
<keyword evidence="3" id="KW-1185">Reference proteome</keyword>
<sequence length="233" mass="24921">MRQDGARLLRRWSGKNESGSVVMTSQIDFRVLELLSSRLCHDLVGPIGAVGNGLELLEDESFDMADDAMKLANASAQQAANALQFYRLAYGVAGSRIGSDFGTLRTLAAGFVSHSKAELDWPDSPAPDEGPEDLGKLILNMIALAAEALPRGGHLTVDVIARPDGVTLSVLAAGENAGLRPEAEIALKPDVAIEDLTARNVQGYFTRLLCRRMGSDLSVEASVPGRVRFLAEF</sequence>
<comment type="caution">
    <text evidence="2">The sequence shown here is derived from an EMBL/GenBank/DDBJ whole genome shotgun (WGS) entry which is preliminary data.</text>
</comment>
<dbReference type="Pfam" id="PF10090">
    <property type="entry name" value="HPTransfase"/>
    <property type="match status" value="1"/>
</dbReference>
<gene>
    <name evidence="2" type="ORF">FKG95_26390</name>
</gene>
<evidence type="ECO:0000313" key="2">
    <source>
        <dbReference type="EMBL" id="TQV71909.1"/>
    </source>
</evidence>
<dbReference type="Gene3D" id="3.30.565.10">
    <property type="entry name" value="Histidine kinase-like ATPase, C-terminal domain"/>
    <property type="match status" value="1"/>
</dbReference>
<dbReference type="Proteomes" id="UP000315252">
    <property type="component" value="Unassembled WGS sequence"/>
</dbReference>
<dbReference type="InterPro" id="IPR036890">
    <property type="entry name" value="HATPase_C_sf"/>
</dbReference>
<evidence type="ECO:0000313" key="3">
    <source>
        <dbReference type="Proteomes" id="UP000315252"/>
    </source>
</evidence>
<feature type="domain" description="Histidine phosphotransferase ChpT C-terminal" evidence="1">
    <location>
        <begin position="102"/>
        <end position="221"/>
    </location>
</feature>
<name>A0A545T3W6_9PROT</name>
<proteinExistence type="predicted"/>
<evidence type="ECO:0000259" key="1">
    <source>
        <dbReference type="Pfam" id="PF10090"/>
    </source>
</evidence>
<accession>A0A545T3W6</accession>
<organism evidence="2 3">
    <name type="scientific">Denitrobaculum tricleocarpae</name>
    <dbReference type="NCBI Taxonomy" id="2591009"/>
    <lineage>
        <taxon>Bacteria</taxon>
        <taxon>Pseudomonadati</taxon>
        <taxon>Pseudomonadota</taxon>
        <taxon>Alphaproteobacteria</taxon>
        <taxon>Rhodospirillales</taxon>
        <taxon>Rhodospirillaceae</taxon>
        <taxon>Denitrobaculum</taxon>
    </lineage>
</organism>
<reference evidence="2 3" key="1">
    <citation type="submission" date="2019-06" db="EMBL/GenBank/DDBJ databases">
        <title>Whole genome sequence for Rhodospirillaceae sp. R148.</title>
        <authorList>
            <person name="Wang G."/>
        </authorList>
    </citation>
    <scope>NUCLEOTIDE SEQUENCE [LARGE SCALE GENOMIC DNA]</scope>
    <source>
        <strain evidence="2 3">R148</strain>
    </source>
</reference>
<dbReference type="EMBL" id="VHSH01000013">
    <property type="protein sequence ID" value="TQV71909.1"/>
    <property type="molecule type" value="Genomic_DNA"/>
</dbReference>
<protein>
    <recommendedName>
        <fullName evidence="1">Histidine phosphotransferase ChpT C-terminal domain-containing protein</fullName>
    </recommendedName>
</protein>
<dbReference type="Gene3D" id="1.10.287.130">
    <property type="match status" value="1"/>
</dbReference>
<dbReference type="InterPro" id="IPR018762">
    <property type="entry name" value="ChpT_C"/>
</dbReference>